<dbReference type="NCBIfam" id="TIGR00420">
    <property type="entry name" value="trmU"/>
    <property type="match status" value="1"/>
</dbReference>
<dbReference type="PANTHER" id="PTHR11933:SF5">
    <property type="entry name" value="MITOCHONDRIAL TRNA-SPECIFIC 2-THIOURIDYLASE 1"/>
    <property type="match status" value="1"/>
</dbReference>
<evidence type="ECO:0000256" key="6">
    <source>
        <dbReference type="ARBA" id="ARBA00022840"/>
    </source>
</evidence>
<evidence type="ECO:0000256" key="9">
    <source>
        <dbReference type="ARBA" id="ARBA00051542"/>
    </source>
</evidence>
<keyword evidence="5 10" id="KW-0547">Nucleotide-binding</keyword>
<keyword evidence="8" id="KW-1015">Disulfide bond</keyword>
<dbReference type="Gene3D" id="2.40.30.10">
    <property type="entry name" value="Translation factors"/>
    <property type="match status" value="1"/>
</dbReference>
<evidence type="ECO:0000256" key="3">
    <source>
        <dbReference type="ARBA" id="ARBA00022679"/>
    </source>
</evidence>
<keyword evidence="7 10" id="KW-0694">RNA-binding</keyword>
<dbReference type="Gene3D" id="3.40.50.620">
    <property type="entry name" value="HUPs"/>
    <property type="match status" value="1"/>
</dbReference>
<name>A0A2G6KIQ5_9BACT</name>
<feature type="active site" description="Cysteine persulfide intermediate" evidence="10">
    <location>
        <position position="240"/>
    </location>
</feature>
<dbReference type="NCBIfam" id="NF001138">
    <property type="entry name" value="PRK00143.1"/>
    <property type="match status" value="1"/>
</dbReference>
<gene>
    <name evidence="10" type="primary">mnmA</name>
    <name evidence="13" type="ORF">CSA56_06440</name>
</gene>
<keyword evidence="3 10" id="KW-0808">Transferase</keyword>
<comment type="similarity">
    <text evidence="10">Belongs to the MnmA/TRMU family.</text>
</comment>
<comment type="caution">
    <text evidence="13">The sequence shown here is derived from an EMBL/GenBank/DDBJ whole genome shotgun (WGS) entry which is preliminary data.</text>
</comment>
<dbReference type="EMBL" id="PDSK01000072">
    <property type="protein sequence ID" value="PIE34892.1"/>
    <property type="molecule type" value="Genomic_DNA"/>
</dbReference>
<feature type="binding site" evidence="10">
    <location>
        <begin position="48"/>
        <end position="55"/>
    </location>
    <ligand>
        <name>ATP</name>
        <dbReference type="ChEBI" id="CHEBI:30616"/>
    </ligand>
</feature>
<dbReference type="GO" id="GO:0103016">
    <property type="term" value="F:tRNA-uridine 2-sulfurtransferase activity"/>
    <property type="evidence" value="ECO:0007669"/>
    <property type="project" value="UniProtKB-EC"/>
</dbReference>
<comment type="caution">
    <text evidence="10">Lacks conserved residue(s) required for the propagation of feature annotation.</text>
</comment>
<dbReference type="InterPro" id="IPR023382">
    <property type="entry name" value="MnmA-like_central_sf"/>
</dbReference>
<keyword evidence="1 10" id="KW-0963">Cytoplasm</keyword>
<evidence type="ECO:0000256" key="8">
    <source>
        <dbReference type="ARBA" id="ARBA00023157"/>
    </source>
</evidence>
<dbReference type="PANTHER" id="PTHR11933">
    <property type="entry name" value="TRNA 5-METHYLAMINOMETHYL-2-THIOURIDYLATE -METHYLTRANSFERASE"/>
    <property type="match status" value="1"/>
</dbReference>
<dbReference type="Gene3D" id="2.30.30.280">
    <property type="entry name" value="Adenine nucleotide alpha hydrolases-like domains"/>
    <property type="match status" value="1"/>
</dbReference>
<dbReference type="GO" id="GO:0002143">
    <property type="term" value="P:tRNA wobble position uridine thiolation"/>
    <property type="evidence" value="ECO:0007669"/>
    <property type="project" value="TreeGrafter"/>
</dbReference>
<dbReference type="CDD" id="cd01998">
    <property type="entry name" value="MnmA_TRMU-like"/>
    <property type="match status" value="1"/>
</dbReference>
<dbReference type="InterPro" id="IPR046884">
    <property type="entry name" value="MnmA-like_central"/>
</dbReference>
<feature type="binding site" evidence="10">
    <location>
        <position position="165"/>
    </location>
    <ligand>
        <name>ATP</name>
        <dbReference type="ChEBI" id="CHEBI:30616"/>
    </ligand>
</feature>
<accession>A0A2G6KIQ5</accession>
<proteinExistence type="inferred from homology"/>
<evidence type="ECO:0000313" key="13">
    <source>
        <dbReference type="EMBL" id="PIE34892.1"/>
    </source>
</evidence>
<keyword evidence="4 10" id="KW-0819">tRNA processing</keyword>
<feature type="binding site" evidence="10">
    <location>
        <position position="74"/>
    </location>
    <ligand>
        <name>ATP</name>
        <dbReference type="ChEBI" id="CHEBI:30616"/>
    </ligand>
</feature>
<dbReference type="AlphaFoldDB" id="A0A2G6KIQ5"/>
<dbReference type="GO" id="GO:0000049">
    <property type="term" value="F:tRNA binding"/>
    <property type="evidence" value="ECO:0007669"/>
    <property type="project" value="UniProtKB-KW"/>
</dbReference>
<dbReference type="FunFam" id="2.40.30.10:FF:000023">
    <property type="entry name" value="tRNA-specific 2-thiouridylase MnmA"/>
    <property type="match status" value="1"/>
</dbReference>
<dbReference type="GO" id="GO:0005737">
    <property type="term" value="C:cytoplasm"/>
    <property type="evidence" value="ECO:0007669"/>
    <property type="project" value="UniProtKB-SubCell"/>
</dbReference>
<keyword evidence="2 10" id="KW-0820">tRNA-binding</keyword>
<dbReference type="GO" id="GO:0005524">
    <property type="term" value="F:ATP binding"/>
    <property type="evidence" value="ECO:0007669"/>
    <property type="project" value="UniProtKB-KW"/>
</dbReference>
<comment type="subcellular location">
    <subcellularLocation>
        <location evidence="10">Cytoplasm</location>
    </subcellularLocation>
</comment>
<evidence type="ECO:0000256" key="5">
    <source>
        <dbReference type="ARBA" id="ARBA00022741"/>
    </source>
</evidence>
<sequence>MFIFRKKACIRLMGCIWWITCSSIQIFHQKGLKFIMKRSAQTSRVAVALSGGVDSSVAAALLIEQGFDVFGITMRLPQSEELQAKADLAEPAYIHDAQQAAEILGIRHVVIDIRKEFQEQIVTYFCEEYARGRTPNPCVVCNPNIKFGRLFELARELGADIFATGHYVNVEYDPHRQRYVLKTADNLAKDQSYFLYRLSQTQLAHTLFPLAAFTKDRIRQKAKELGLHRVAEKADSQENCFIADQSYQDFLQDYLPEHARQPGPIVDMAGHILGEHQGIHRYTIGQRRGLGVALGSPRYVVAIHPETNTVVIGKNQELFTQAFLVEDVHFVSLEALSWPLECLVKVRYRHAATPATIYPEAGKTIRVMLHTPQRAVTPGQSAVFYAQDRVIGGGTIVQTAMPSDSADQNAC</sequence>
<evidence type="ECO:0000256" key="7">
    <source>
        <dbReference type="ARBA" id="ARBA00022884"/>
    </source>
</evidence>
<dbReference type="InterPro" id="IPR046885">
    <property type="entry name" value="MnmA-like_C"/>
</dbReference>
<organism evidence="13 14">
    <name type="scientific">candidate division KSB3 bacterium</name>
    <dbReference type="NCBI Taxonomy" id="2044937"/>
    <lineage>
        <taxon>Bacteria</taxon>
        <taxon>candidate division KSB3</taxon>
    </lineage>
</organism>
<evidence type="ECO:0000313" key="14">
    <source>
        <dbReference type="Proteomes" id="UP000230821"/>
    </source>
</evidence>
<feature type="active site" description="Nucleophile" evidence="10">
    <location>
        <position position="141"/>
    </location>
</feature>
<dbReference type="FunFam" id="2.30.30.280:FF:000001">
    <property type="entry name" value="tRNA-specific 2-thiouridylase MnmA"/>
    <property type="match status" value="1"/>
</dbReference>
<evidence type="ECO:0000259" key="12">
    <source>
        <dbReference type="Pfam" id="PF20259"/>
    </source>
</evidence>
<evidence type="ECO:0000259" key="11">
    <source>
        <dbReference type="Pfam" id="PF20258"/>
    </source>
</evidence>
<evidence type="ECO:0000256" key="2">
    <source>
        <dbReference type="ARBA" id="ARBA00022555"/>
    </source>
</evidence>
<evidence type="ECO:0000256" key="1">
    <source>
        <dbReference type="ARBA" id="ARBA00022490"/>
    </source>
</evidence>
<keyword evidence="6 10" id="KW-0067">ATP-binding</keyword>
<feature type="domain" description="tRNA-specific 2-thiouridylase MnmA-like C-terminal" evidence="11">
    <location>
        <begin position="321"/>
        <end position="396"/>
    </location>
</feature>
<feature type="site" description="Interaction with tRNA" evidence="10">
    <location>
        <position position="380"/>
    </location>
</feature>
<dbReference type="InterPro" id="IPR004506">
    <property type="entry name" value="MnmA-like"/>
</dbReference>
<dbReference type="Pfam" id="PF20259">
    <property type="entry name" value="tRNA_Me_trans_M"/>
    <property type="match status" value="1"/>
</dbReference>
<dbReference type="Pfam" id="PF20258">
    <property type="entry name" value="tRNA_Me_trans_C"/>
    <property type="match status" value="1"/>
</dbReference>
<comment type="catalytic activity">
    <reaction evidence="9 10">
        <text>S-sulfanyl-L-cysteinyl-[protein] + uridine(34) in tRNA + AH2 + ATP = 2-thiouridine(34) in tRNA + L-cysteinyl-[protein] + A + AMP + diphosphate + H(+)</text>
        <dbReference type="Rhea" id="RHEA:47032"/>
        <dbReference type="Rhea" id="RHEA-COMP:10131"/>
        <dbReference type="Rhea" id="RHEA-COMP:11726"/>
        <dbReference type="Rhea" id="RHEA-COMP:11727"/>
        <dbReference type="Rhea" id="RHEA-COMP:11728"/>
        <dbReference type="ChEBI" id="CHEBI:13193"/>
        <dbReference type="ChEBI" id="CHEBI:15378"/>
        <dbReference type="ChEBI" id="CHEBI:17499"/>
        <dbReference type="ChEBI" id="CHEBI:29950"/>
        <dbReference type="ChEBI" id="CHEBI:30616"/>
        <dbReference type="ChEBI" id="CHEBI:33019"/>
        <dbReference type="ChEBI" id="CHEBI:61963"/>
        <dbReference type="ChEBI" id="CHEBI:65315"/>
        <dbReference type="ChEBI" id="CHEBI:87170"/>
        <dbReference type="ChEBI" id="CHEBI:456215"/>
        <dbReference type="EC" id="2.8.1.13"/>
    </reaction>
</comment>
<dbReference type="HAMAP" id="MF_00144">
    <property type="entry name" value="tRNA_thiouridyl_MnmA"/>
    <property type="match status" value="1"/>
</dbReference>
<evidence type="ECO:0000256" key="4">
    <source>
        <dbReference type="ARBA" id="ARBA00022694"/>
    </source>
</evidence>
<feature type="site" description="Interaction with tRNA" evidence="10">
    <location>
        <position position="166"/>
    </location>
</feature>
<protein>
    <recommendedName>
        <fullName evidence="10">tRNA-specific 2-thiouridylase MnmA</fullName>
        <ecNumber evidence="10">2.8.1.13</ecNumber>
    </recommendedName>
</protein>
<reference evidence="13 14" key="1">
    <citation type="submission" date="2017-10" db="EMBL/GenBank/DDBJ databases">
        <title>Novel microbial diversity and functional potential in the marine mammal oral microbiome.</title>
        <authorList>
            <person name="Dudek N.K."/>
            <person name="Sun C.L."/>
            <person name="Burstein D."/>
            <person name="Kantor R.S."/>
            <person name="Aliaga Goltsman D.S."/>
            <person name="Bik E.M."/>
            <person name="Thomas B.C."/>
            <person name="Banfield J.F."/>
            <person name="Relman D.A."/>
        </authorList>
    </citation>
    <scope>NUCLEOTIDE SEQUENCE [LARGE SCALE GENOMIC DNA]</scope>
    <source>
        <strain evidence="13">DOLJORAL78_47_16</strain>
    </source>
</reference>
<feature type="region of interest" description="Interaction with tRNA" evidence="10">
    <location>
        <begin position="189"/>
        <end position="191"/>
    </location>
</feature>
<dbReference type="SUPFAM" id="SSF52402">
    <property type="entry name" value="Adenine nucleotide alpha hydrolases-like"/>
    <property type="match status" value="1"/>
</dbReference>
<comment type="function">
    <text evidence="10">Catalyzes the 2-thiolation of uridine at the wobble position (U34) of tRNA, leading to the formation of s(2)U34.</text>
</comment>
<feature type="domain" description="tRNA-specific 2-thiouridylase MnmA-like central" evidence="12">
    <location>
        <begin position="248"/>
        <end position="314"/>
    </location>
</feature>
<dbReference type="Pfam" id="PF03054">
    <property type="entry name" value="tRNA_Me_trans"/>
    <property type="match status" value="1"/>
</dbReference>
<feature type="region of interest" description="Interaction with tRNA" evidence="10">
    <location>
        <begin position="347"/>
        <end position="348"/>
    </location>
</feature>
<evidence type="ECO:0000256" key="10">
    <source>
        <dbReference type="HAMAP-Rule" id="MF_00144"/>
    </source>
</evidence>
<dbReference type="Proteomes" id="UP000230821">
    <property type="component" value="Unassembled WGS sequence"/>
</dbReference>
<dbReference type="EC" id="2.8.1.13" evidence="10"/>
<dbReference type="InterPro" id="IPR014729">
    <property type="entry name" value="Rossmann-like_a/b/a_fold"/>
</dbReference>